<protein>
    <submittedName>
        <fullName evidence="1">Uncharacterized protein</fullName>
    </submittedName>
</protein>
<gene>
    <name evidence="1" type="ORF">MLD38_018429</name>
</gene>
<accession>A0ACB9R227</accession>
<sequence length="104" mass="11279">MSAASPNSRPSDSLSLSSQPHHPVHIVAAPGVTEPHFRSAVESSLFRNWVKNLEGDGGVLANGAACLKQVVDLFGNRIGFLKLKADIFDNKTGKRVWCLPEDRL</sequence>
<dbReference type="EMBL" id="CM042884">
    <property type="protein sequence ID" value="KAI4370042.1"/>
    <property type="molecule type" value="Genomic_DNA"/>
</dbReference>
<dbReference type="Proteomes" id="UP001057402">
    <property type="component" value="Chromosome 5"/>
</dbReference>
<comment type="caution">
    <text evidence="1">The sequence shown here is derived from an EMBL/GenBank/DDBJ whole genome shotgun (WGS) entry which is preliminary data.</text>
</comment>
<organism evidence="1 2">
    <name type="scientific">Melastoma candidum</name>
    <dbReference type="NCBI Taxonomy" id="119954"/>
    <lineage>
        <taxon>Eukaryota</taxon>
        <taxon>Viridiplantae</taxon>
        <taxon>Streptophyta</taxon>
        <taxon>Embryophyta</taxon>
        <taxon>Tracheophyta</taxon>
        <taxon>Spermatophyta</taxon>
        <taxon>Magnoliopsida</taxon>
        <taxon>eudicotyledons</taxon>
        <taxon>Gunneridae</taxon>
        <taxon>Pentapetalae</taxon>
        <taxon>rosids</taxon>
        <taxon>malvids</taxon>
        <taxon>Myrtales</taxon>
        <taxon>Melastomataceae</taxon>
        <taxon>Melastomatoideae</taxon>
        <taxon>Melastomateae</taxon>
        <taxon>Melastoma</taxon>
    </lineage>
</organism>
<evidence type="ECO:0000313" key="1">
    <source>
        <dbReference type="EMBL" id="KAI4370042.1"/>
    </source>
</evidence>
<proteinExistence type="predicted"/>
<reference evidence="2" key="1">
    <citation type="journal article" date="2023" name="Front. Plant Sci.">
        <title>Chromosomal-level genome assembly of Melastoma candidum provides insights into trichome evolution.</title>
        <authorList>
            <person name="Zhong Y."/>
            <person name="Wu W."/>
            <person name="Sun C."/>
            <person name="Zou P."/>
            <person name="Liu Y."/>
            <person name="Dai S."/>
            <person name="Zhou R."/>
        </authorList>
    </citation>
    <scope>NUCLEOTIDE SEQUENCE [LARGE SCALE GENOMIC DNA]</scope>
</reference>
<name>A0ACB9R227_9MYRT</name>
<evidence type="ECO:0000313" key="2">
    <source>
        <dbReference type="Proteomes" id="UP001057402"/>
    </source>
</evidence>
<keyword evidence="2" id="KW-1185">Reference proteome</keyword>